<evidence type="ECO:0000256" key="1">
    <source>
        <dbReference type="ARBA" id="ARBA00023015"/>
    </source>
</evidence>
<dbReference type="Proteomes" id="UP000254337">
    <property type="component" value="Chromosome"/>
</dbReference>
<protein>
    <submittedName>
        <fullName evidence="4">AraC family transcriptional regulator</fullName>
    </submittedName>
</protein>
<dbReference type="Pfam" id="PF12833">
    <property type="entry name" value="HTH_18"/>
    <property type="match status" value="1"/>
</dbReference>
<keyword evidence="2" id="KW-0238">DNA-binding</keyword>
<proteinExistence type="predicted"/>
<keyword evidence="1" id="KW-0805">Transcription regulation</keyword>
<dbReference type="GO" id="GO:0003700">
    <property type="term" value="F:DNA-binding transcription factor activity"/>
    <property type="evidence" value="ECO:0007669"/>
    <property type="project" value="InterPro"/>
</dbReference>
<evidence type="ECO:0000313" key="4">
    <source>
        <dbReference type="EMBL" id="AXL21408.1"/>
    </source>
</evidence>
<accession>A0A346AZW5</accession>
<dbReference type="EMBL" id="CP029462">
    <property type="protein sequence ID" value="AXL21408.1"/>
    <property type="molecule type" value="Genomic_DNA"/>
</dbReference>
<evidence type="ECO:0000256" key="2">
    <source>
        <dbReference type="ARBA" id="ARBA00023125"/>
    </source>
</evidence>
<dbReference type="RefSeq" id="WP_107195360.1">
    <property type="nucleotide sequence ID" value="NZ_CP029462.1"/>
</dbReference>
<sequence>MNDRRAQLEDALRSIPDGVCSIQILETGLPPIRSVTVRTEGKGCMTAATIFPGIELSYWQILAPTVSFRHEALHDAIEVTFCRSGRAGWNLTKGFVSYVGAGATAAHMMDCCADSAMSLPLGYFEGAGLAVDFRALNGTPADIIASAGTTAEKLIEKYGAAPVVFPPNQELERLFSSLYDTPEPYRPAACKIAALELLLYLVRADIDAPAAQQSCDAQLASVVQDIHALMTANLDKRYTIDELAKTYFINTSSLKTTFKAVYGQPIAAYMRSYRIRRAMELLQQTDDSIAAIAAAVGYETQGKFTKAFKEATQLLPRDYRKTYRKAPR</sequence>
<dbReference type="PANTHER" id="PTHR47893">
    <property type="entry name" value="REGULATORY PROTEIN PCHR"/>
    <property type="match status" value="1"/>
</dbReference>
<dbReference type="InterPro" id="IPR018062">
    <property type="entry name" value="HTH_AraC-typ_CS"/>
</dbReference>
<dbReference type="KEGG" id="meg:DKB62_07450"/>
<dbReference type="OrthoDB" id="9772607at2"/>
<gene>
    <name evidence="4" type="ORF">DKB62_07450</name>
</gene>
<evidence type="ECO:0000256" key="3">
    <source>
        <dbReference type="ARBA" id="ARBA00023163"/>
    </source>
</evidence>
<dbReference type="AlphaFoldDB" id="A0A346AZW5"/>
<reference evidence="4 5" key="1">
    <citation type="submission" date="2018-05" db="EMBL/GenBank/DDBJ databases">
        <title>Complete genome sequence of Megasphaera sp. AJH120T, isolated from the ceca of a chicken.</title>
        <authorList>
            <person name="Maki J."/>
            <person name="Looft T."/>
        </authorList>
    </citation>
    <scope>NUCLEOTIDE SEQUENCE [LARGE SCALE GENOMIC DNA]</scope>
    <source>
        <strain evidence="4 5">AJH120</strain>
    </source>
</reference>
<name>A0A346AZW5_9FIRM</name>
<evidence type="ECO:0000313" key="5">
    <source>
        <dbReference type="Proteomes" id="UP000254337"/>
    </source>
</evidence>
<dbReference type="PROSITE" id="PS01124">
    <property type="entry name" value="HTH_ARAC_FAMILY_2"/>
    <property type="match status" value="1"/>
</dbReference>
<dbReference type="InterPro" id="IPR009057">
    <property type="entry name" value="Homeodomain-like_sf"/>
</dbReference>
<organism evidence="4 5">
    <name type="scientific">Megasphaera stantonii</name>
    <dbReference type="NCBI Taxonomy" id="2144175"/>
    <lineage>
        <taxon>Bacteria</taxon>
        <taxon>Bacillati</taxon>
        <taxon>Bacillota</taxon>
        <taxon>Negativicutes</taxon>
        <taxon>Veillonellales</taxon>
        <taxon>Veillonellaceae</taxon>
        <taxon>Megasphaera</taxon>
    </lineage>
</organism>
<dbReference type="InterPro" id="IPR053142">
    <property type="entry name" value="PchR_regulatory_protein"/>
</dbReference>
<keyword evidence="3" id="KW-0804">Transcription</keyword>
<dbReference type="Gene3D" id="1.10.10.60">
    <property type="entry name" value="Homeodomain-like"/>
    <property type="match status" value="2"/>
</dbReference>
<dbReference type="SMART" id="SM00342">
    <property type="entry name" value="HTH_ARAC"/>
    <property type="match status" value="1"/>
</dbReference>
<dbReference type="SUPFAM" id="SSF46689">
    <property type="entry name" value="Homeodomain-like"/>
    <property type="match status" value="1"/>
</dbReference>
<dbReference type="GO" id="GO:0043565">
    <property type="term" value="F:sequence-specific DNA binding"/>
    <property type="evidence" value="ECO:0007669"/>
    <property type="project" value="InterPro"/>
</dbReference>
<dbReference type="InterPro" id="IPR018060">
    <property type="entry name" value="HTH_AraC"/>
</dbReference>
<keyword evidence="5" id="KW-1185">Reference proteome</keyword>
<dbReference type="PANTHER" id="PTHR47893:SF1">
    <property type="entry name" value="REGULATORY PROTEIN PCHR"/>
    <property type="match status" value="1"/>
</dbReference>
<dbReference type="PROSITE" id="PS00041">
    <property type="entry name" value="HTH_ARAC_FAMILY_1"/>
    <property type="match status" value="1"/>
</dbReference>